<evidence type="ECO:0000256" key="2">
    <source>
        <dbReference type="ARBA" id="ARBA00022475"/>
    </source>
</evidence>
<feature type="transmembrane region" description="Helical" evidence="6">
    <location>
        <begin position="43"/>
        <end position="62"/>
    </location>
</feature>
<name>N9NFV5_9GAMM</name>
<keyword evidence="3 6" id="KW-0812">Transmembrane</keyword>
<dbReference type="InterPro" id="IPR001123">
    <property type="entry name" value="LeuE-type"/>
</dbReference>
<evidence type="ECO:0000256" key="3">
    <source>
        <dbReference type="ARBA" id="ARBA00022692"/>
    </source>
</evidence>
<dbReference type="AlphaFoldDB" id="N9NFV5"/>
<evidence type="ECO:0000256" key="4">
    <source>
        <dbReference type="ARBA" id="ARBA00022989"/>
    </source>
</evidence>
<organism evidence="7 8">
    <name type="scientific">Acinetobacter modestus</name>
    <dbReference type="NCBI Taxonomy" id="1776740"/>
    <lineage>
        <taxon>Bacteria</taxon>
        <taxon>Pseudomonadati</taxon>
        <taxon>Pseudomonadota</taxon>
        <taxon>Gammaproteobacteria</taxon>
        <taxon>Moraxellales</taxon>
        <taxon>Moraxellaceae</taxon>
        <taxon>Acinetobacter</taxon>
    </lineage>
</organism>
<dbReference type="PANTHER" id="PTHR30086:SF21">
    <property type="entry name" value="TRANSPORT PROTEIN"/>
    <property type="match status" value="1"/>
</dbReference>
<feature type="transmembrane region" description="Helical" evidence="6">
    <location>
        <begin position="69"/>
        <end position="86"/>
    </location>
</feature>
<proteinExistence type="predicted"/>
<dbReference type="eggNOG" id="COG1280">
    <property type="taxonomic scope" value="Bacteria"/>
</dbReference>
<dbReference type="GO" id="GO:0015171">
    <property type="term" value="F:amino acid transmembrane transporter activity"/>
    <property type="evidence" value="ECO:0007669"/>
    <property type="project" value="TreeGrafter"/>
</dbReference>
<keyword evidence="5 6" id="KW-0472">Membrane</keyword>
<feature type="transmembrane region" description="Helical" evidence="6">
    <location>
        <begin position="182"/>
        <end position="200"/>
    </location>
</feature>
<dbReference type="Pfam" id="PF01810">
    <property type="entry name" value="LysE"/>
    <property type="match status" value="1"/>
</dbReference>
<comment type="caution">
    <text evidence="7">The sequence shown here is derived from an EMBL/GenBank/DDBJ whole genome shotgun (WGS) entry which is preliminary data.</text>
</comment>
<evidence type="ECO:0000313" key="7">
    <source>
        <dbReference type="EMBL" id="ENX04466.1"/>
    </source>
</evidence>
<dbReference type="GO" id="GO:0005886">
    <property type="term" value="C:plasma membrane"/>
    <property type="evidence" value="ECO:0007669"/>
    <property type="project" value="UniProtKB-SubCell"/>
</dbReference>
<protein>
    <recommendedName>
        <fullName evidence="9">Threonine efflux protein</fullName>
    </recommendedName>
</protein>
<dbReference type="RefSeq" id="WP_005214129.1">
    <property type="nucleotide sequence ID" value="NZ_KB850088.1"/>
</dbReference>
<comment type="subcellular location">
    <subcellularLocation>
        <location evidence="1">Cell membrane</location>
        <topology evidence="1">Multi-pass membrane protein</topology>
    </subcellularLocation>
</comment>
<dbReference type="HOGENOM" id="CLU_079569_0_1_6"/>
<evidence type="ECO:0000313" key="8">
    <source>
        <dbReference type="Proteomes" id="UP000013248"/>
    </source>
</evidence>
<keyword evidence="2" id="KW-1003">Cell membrane</keyword>
<gene>
    <name evidence="7" type="ORF">F900_00038</name>
</gene>
<dbReference type="Proteomes" id="UP000013248">
    <property type="component" value="Unassembled WGS sequence"/>
</dbReference>
<feature type="transmembrane region" description="Helical" evidence="6">
    <location>
        <begin position="144"/>
        <end position="170"/>
    </location>
</feature>
<evidence type="ECO:0000256" key="6">
    <source>
        <dbReference type="SAM" id="Phobius"/>
    </source>
</evidence>
<reference evidence="7 8" key="1">
    <citation type="submission" date="2013-02" db="EMBL/GenBank/DDBJ databases">
        <title>The Genome Sequence of Acinetobacter sp. ANC 3862.</title>
        <authorList>
            <consortium name="The Broad Institute Genome Sequencing Platform"/>
            <consortium name="The Broad Institute Genome Sequencing Center for Infectious Disease"/>
            <person name="Cerqueira G."/>
            <person name="Feldgarden M."/>
            <person name="Courvalin P."/>
            <person name="Perichon B."/>
            <person name="Grillot-Courvalin C."/>
            <person name="Clermont D."/>
            <person name="Rocha E."/>
            <person name="Yoon E.-J."/>
            <person name="Nemec A."/>
            <person name="Walker B."/>
            <person name="Young S.K."/>
            <person name="Zeng Q."/>
            <person name="Gargeya S."/>
            <person name="Fitzgerald M."/>
            <person name="Haas B."/>
            <person name="Abouelleil A."/>
            <person name="Alvarado L."/>
            <person name="Arachchi H.M."/>
            <person name="Berlin A.M."/>
            <person name="Chapman S.B."/>
            <person name="Dewar J."/>
            <person name="Goldberg J."/>
            <person name="Griggs A."/>
            <person name="Gujja S."/>
            <person name="Hansen M."/>
            <person name="Howarth C."/>
            <person name="Imamovic A."/>
            <person name="Larimer J."/>
            <person name="McCowan C."/>
            <person name="Murphy C."/>
            <person name="Neiman D."/>
            <person name="Pearson M."/>
            <person name="Priest M."/>
            <person name="Roberts A."/>
            <person name="Saif S."/>
            <person name="Shea T."/>
            <person name="Sisk P."/>
            <person name="Sykes S."/>
            <person name="Wortman J."/>
            <person name="Nusbaum C."/>
            <person name="Birren B."/>
        </authorList>
    </citation>
    <scope>NUCLEOTIDE SEQUENCE [LARGE SCALE GENOMIC DNA]</scope>
    <source>
        <strain evidence="7 8">ANC 3862</strain>
    </source>
</reference>
<dbReference type="STRING" id="1217705.F900_00038"/>
<dbReference type="EMBL" id="APRP01000003">
    <property type="protein sequence ID" value="ENX04466.1"/>
    <property type="molecule type" value="Genomic_DNA"/>
</dbReference>
<accession>N9NFV5</accession>
<sequence>MNEIITVGLITLLAVISPGADFTIVTRNSYLYGRNLGMCTAYGIAMGVWVHIIYSLIGLTLLQHSLPNLIQLIQYIGASYLIYIGYQTFTQTPIFLDENSNRMTRWHAIKYGFFTNSLNPKTTLFVMSIYSQLLITSSNSLHKLIAYGFFISSSHLAWFCLVAIFCSTPIIRNKILTQQVRINKMIGCILTILGFSLFLTQL</sequence>
<evidence type="ECO:0008006" key="9">
    <source>
        <dbReference type="Google" id="ProtNLM"/>
    </source>
</evidence>
<evidence type="ECO:0000256" key="5">
    <source>
        <dbReference type="ARBA" id="ARBA00023136"/>
    </source>
</evidence>
<dbReference type="PANTHER" id="PTHR30086">
    <property type="entry name" value="ARGININE EXPORTER PROTEIN ARGO"/>
    <property type="match status" value="1"/>
</dbReference>
<dbReference type="PATRIC" id="fig|1217705.3.peg.32"/>
<evidence type="ECO:0000256" key="1">
    <source>
        <dbReference type="ARBA" id="ARBA00004651"/>
    </source>
</evidence>
<keyword evidence="4 6" id="KW-1133">Transmembrane helix</keyword>